<organism evidence="14 15">
    <name type="scientific">Brevibacillus borstelensis AK1</name>
    <dbReference type="NCBI Taxonomy" id="1300222"/>
    <lineage>
        <taxon>Bacteria</taxon>
        <taxon>Bacillati</taxon>
        <taxon>Bacillota</taxon>
        <taxon>Bacilli</taxon>
        <taxon>Bacillales</taxon>
        <taxon>Paenibacillaceae</taxon>
        <taxon>Brevibacillus</taxon>
    </lineage>
</organism>
<dbReference type="InterPro" id="IPR035451">
    <property type="entry name" value="Ada-like_dom_sf"/>
</dbReference>
<dbReference type="FunFam" id="3.40.10.10:FF:000001">
    <property type="entry name" value="DNA-3-methyladenine glycosylase 2"/>
    <property type="match status" value="1"/>
</dbReference>
<dbReference type="PATRIC" id="fig|1300222.3.peg.996"/>
<dbReference type="InterPro" id="IPR004026">
    <property type="entry name" value="Ada_DNA_repair_Zn-bd"/>
</dbReference>
<evidence type="ECO:0000256" key="12">
    <source>
        <dbReference type="SAM" id="MobiDB-lite"/>
    </source>
</evidence>
<gene>
    <name evidence="14" type="ORF">I532_04875</name>
</gene>
<dbReference type="InterPro" id="IPR018062">
    <property type="entry name" value="HTH_AraC-typ_CS"/>
</dbReference>
<keyword evidence="9" id="KW-0010">Activator</keyword>
<keyword evidence="10" id="KW-0804">Transcription</keyword>
<feature type="domain" description="HTH araC/xylS-type" evidence="13">
    <location>
        <begin position="113"/>
        <end position="211"/>
    </location>
</feature>
<dbReference type="InterPro" id="IPR020449">
    <property type="entry name" value="Tscrpt_reg_AraC-type_HTH"/>
</dbReference>
<keyword evidence="11" id="KW-0234">DNA repair</keyword>
<dbReference type="EMBL" id="APBN01000002">
    <property type="protein sequence ID" value="EMT53317.1"/>
    <property type="molecule type" value="Genomic_DNA"/>
</dbReference>
<comment type="caution">
    <text evidence="14">The sequence shown here is derived from an EMBL/GenBank/DDBJ whole genome shotgun (WGS) entry which is preliminary data.</text>
</comment>
<dbReference type="PANTHER" id="PTHR43280:SF28">
    <property type="entry name" value="HTH-TYPE TRANSCRIPTIONAL ACTIVATOR RHAS"/>
    <property type="match status" value="1"/>
</dbReference>
<evidence type="ECO:0000256" key="5">
    <source>
        <dbReference type="ARBA" id="ARBA00022763"/>
    </source>
</evidence>
<keyword evidence="4" id="KW-0479">Metal-binding</keyword>
<evidence type="ECO:0000256" key="1">
    <source>
        <dbReference type="ARBA" id="ARBA00001947"/>
    </source>
</evidence>
<keyword evidence="5" id="KW-0227">DNA damage</keyword>
<keyword evidence="2" id="KW-0489">Methyltransferase</keyword>
<dbReference type="SMART" id="SM00342">
    <property type="entry name" value="HTH_ARAC"/>
    <property type="match status" value="1"/>
</dbReference>
<feature type="region of interest" description="Disordered" evidence="12">
    <location>
        <begin position="204"/>
        <end position="227"/>
    </location>
</feature>
<evidence type="ECO:0000313" key="15">
    <source>
        <dbReference type="Proteomes" id="UP000012081"/>
    </source>
</evidence>
<name>M8DIQ9_9BACL</name>
<accession>M8DIQ9</accession>
<evidence type="ECO:0000256" key="7">
    <source>
        <dbReference type="ARBA" id="ARBA00023015"/>
    </source>
</evidence>
<evidence type="ECO:0000256" key="2">
    <source>
        <dbReference type="ARBA" id="ARBA00022603"/>
    </source>
</evidence>
<dbReference type="Proteomes" id="UP000012081">
    <property type="component" value="Unassembled WGS sequence"/>
</dbReference>
<protein>
    <submittedName>
        <fullName evidence="14">AraC family transcriptional regulator</fullName>
    </submittedName>
</protein>
<evidence type="ECO:0000256" key="4">
    <source>
        <dbReference type="ARBA" id="ARBA00022723"/>
    </source>
</evidence>
<dbReference type="PANTHER" id="PTHR43280">
    <property type="entry name" value="ARAC-FAMILY TRANSCRIPTIONAL REGULATOR"/>
    <property type="match status" value="1"/>
</dbReference>
<dbReference type="GO" id="GO:0003700">
    <property type="term" value="F:DNA-binding transcription factor activity"/>
    <property type="evidence" value="ECO:0007669"/>
    <property type="project" value="InterPro"/>
</dbReference>
<evidence type="ECO:0000313" key="14">
    <source>
        <dbReference type="EMBL" id="EMT53317.1"/>
    </source>
</evidence>
<dbReference type="GO" id="GO:0032259">
    <property type="term" value="P:methylation"/>
    <property type="evidence" value="ECO:0007669"/>
    <property type="project" value="UniProtKB-KW"/>
</dbReference>
<keyword evidence="7" id="KW-0805">Transcription regulation</keyword>
<dbReference type="SUPFAM" id="SSF57884">
    <property type="entry name" value="Ada DNA repair protein, N-terminal domain (N-Ada 10)"/>
    <property type="match status" value="1"/>
</dbReference>
<keyword evidence="6" id="KW-0862">Zinc</keyword>
<dbReference type="GO" id="GO:0008270">
    <property type="term" value="F:zinc ion binding"/>
    <property type="evidence" value="ECO:0007669"/>
    <property type="project" value="InterPro"/>
</dbReference>
<dbReference type="STRING" id="1300222.I532_04875"/>
<evidence type="ECO:0000256" key="9">
    <source>
        <dbReference type="ARBA" id="ARBA00023159"/>
    </source>
</evidence>
<dbReference type="InterPro" id="IPR009057">
    <property type="entry name" value="Homeodomain-like_sf"/>
</dbReference>
<proteinExistence type="predicted"/>
<reference evidence="14 15" key="1">
    <citation type="submission" date="2013-03" db="EMBL/GenBank/DDBJ databases">
        <title>Assembly of a new bacterial strain Brevibacillus borstelensis AK1.</title>
        <authorList>
            <person name="Rajan I."/>
            <person name="PoliReddy D."/>
            <person name="Sugumar T."/>
            <person name="Rathinam K."/>
            <person name="Alqarawi S."/>
            <person name="Khalil A.B."/>
            <person name="Sivakumar N."/>
        </authorList>
    </citation>
    <scope>NUCLEOTIDE SEQUENCE [LARGE SCALE GENOMIC DNA]</scope>
    <source>
        <strain evidence="14 15">AK1</strain>
    </source>
</reference>
<evidence type="ECO:0000256" key="10">
    <source>
        <dbReference type="ARBA" id="ARBA00023163"/>
    </source>
</evidence>
<evidence type="ECO:0000256" key="6">
    <source>
        <dbReference type="ARBA" id="ARBA00022833"/>
    </source>
</evidence>
<dbReference type="PROSITE" id="PS01124">
    <property type="entry name" value="HTH_ARAC_FAMILY_2"/>
    <property type="match status" value="1"/>
</dbReference>
<keyword evidence="3" id="KW-0808">Transferase</keyword>
<dbReference type="Gene3D" id="3.40.10.10">
    <property type="entry name" value="DNA Methylphosphotriester Repair Domain"/>
    <property type="match status" value="1"/>
</dbReference>
<dbReference type="Pfam" id="PF12833">
    <property type="entry name" value="HTH_18"/>
    <property type="match status" value="1"/>
</dbReference>
<dbReference type="PRINTS" id="PR00032">
    <property type="entry name" value="HTHARAC"/>
</dbReference>
<keyword evidence="15" id="KW-1185">Reference proteome</keyword>
<keyword evidence="8" id="KW-0238">DNA-binding</keyword>
<dbReference type="GO" id="GO:0043565">
    <property type="term" value="F:sequence-specific DNA binding"/>
    <property type="evidence" value="ECO:0007669"/>
    <property type="project" value="InterPro"/>
</dbReference>
<evidence type="ECO:0000256" key="11">
    <source>
        <dbReference type="ARBA" id="ARBA00023204"/>
    </source>
</evidence>
<dbReference type="SUPFAM" id="SSF46689">
    <property type="entry name" value="Homeodomain-like"/>
    <property type="match status" value="2"/>
</dbReference>
<evidence type="ECO:0000256" key="3">
    <source>
        <dbReference type="ARBA" id="ARBA00022679"/>
    </source>
</evidence>
<dbReference type="GO" id="GO:0006307">
    <property type="term" value="P:DNA alkylation repair"/>
    <property type="evidence" value="ECO:0007669"/>
    <property type="project" value="UniProtKB-ARBA"/>
</dbReference>
<dbReference type="AlphaFoldDB" id="M8DIQ9"/>
<comment type="cofactor">
    <cofactor evidence="1">
        <name>Zn(2+)</name>
        <dbReference type="ChEBI" id="CHEBI:29105"/>
    </cofactor>
</comment>
<evidence type="ECO:0000256" key="8">
    <source>
        <dbReference type="ARBA" id="ARBA00023125"/>
    </source>
</evidence>
<sequence length="227" mass="26080">MVEVKLMANIGGHEPKHHSIPMADDAKIAADEGQLTDERWQAIINNDASYDFQFFYAVKTTCIFCRPSCKSRPPNKQNVRIFQNAQQALAAHFRPCKRCKPTGQRLPDSEWVDQITNFIDSHFSENVTLEILAEMCHGSPYHLHRTFKRVKGMTPGEYVQQLRMNKAKQLLADTDKTITDIAFAVGMSSTPYFVTLFKKMTGTTPTEYRHRHKQASETGRLHYEREN</sequence>
<dbReference type="GO" id="GO:0008168">
    <property type="term" value="F:methyltransferase activity"/>
    <property type="evidence" value="ECO:0007669"/>
    <property type="project" value="UniProtKB-KW"/>
</dbReference>
<dbReference type="Pfam" id="PF02805">
    <property type="entry name" value="Ada_Zn_binding"/>
    <property type="match status" value="1"/>
</dbReference>
<dbReference type="Gene3D" id="1.10.10.60">
    <property type="entry name" value="Homeodomain-like"/>
    <property type="match status" value="2"/>
</dbReference>
<dbReference type="InterPro" id="IPR018060">
    <property type="entry name" value="HTH_AraC"/>
</dbReference>
<evidence type="ECO:0000259" key="13">
    <source>
        <dbReference type="PROSITE" id="PS01124"/>
    </source>
</evidence>
<dbReference type="PROSITE" id="PS00041">
    <property type="entry name" value="HTH_ARAC_FAMILY_1"/>
    <property type="match status" value="1"/>
</dbReference>